<reference evidence="4" key="1">
    <citation type="journal article" date="2019" name="Int. J. Syst. Evol. Microbiol.">
        <title>The Global Catalogue of Microorganisms (GCM) 10K type strain sequencing project: providing services to taxonomists for standard genome sequencing and annotation.</title>
        <authorList>
            <consortium name="The Broad Institute Genomics Platform"/>
            <consortium name="The Broad Institute Genome Sequencing Center for Infectious Disease"/>
            <person name="Wu L."/>
            <person name="Ma J."/>
        </authorList>
    </citation>
    <scope>NUCLEOTIDE SEQUENCE [LARGE SCALE GENOMIC DNA]</scope>
    <source>
        <strain evidence="4">CGMCC 1.16455</strain>
    </source>
</reference>
<evidence type="ECO:0000313" key="4">
    <source>
        <dbReference type="Proteomes" id="UP001595937"/>
    </source>
</evidence>
<feature type="transmembrane region" description="Helical" evidence="2">
    <location>
        <begin position="412"/>
        <end position="439"/>
    </location>
</feature>
<evidence type="ECO:0000313" key="3">
    <source>
        <dbReference type="EMBL" id="MFC5296088.1"/>
    </source>
</evidence>
<feature type="transmembrane region" description="Helical" evidence="2">
    <location>
        <begin position="445"/>
        <end position="466"/>
    </location>
</feature>
<gene>
    <name evidence="3" type="ORF">ACFPK8_01035</name>
</gene>
<name>A0ABW0FAW8_9MICO</name>
<feature type="transmembrane region" description="Helical" evidence="2">
    <location>
        <begin position="221"/>
        <end position="244"/>
    </location>
</feature>
<evidence type="ECO:0000256" key="2">
    <source>
        <dbReference type="SAM" id="Phobius"/>
    </source>
</evidence>
<feature type="transmembrane region" description="Helical" evidence="2">
    <location>
        <begin position="280"/>
        <end position="311"/>
    </location>
</feature>
<comment type="caution">
    <text evidence="3">The sequence shown here is derived from an EMBL/GenBank/DDBJ whole genome shotgun (WGS) entry which is preliminary data.</text>
</comment>
<dbReference type="Proteomes" id="UP001595937">
    <property type="component" value="Unassembled WGS sequence"/>
</dbReference>
<feature type="transmembrane region" description="Helical" evidence="2">
    <location>
        <begin position="196"/>
        <end position="215"/>
    </location>
</feature>
<keyword evidence="2" id="KW-0472">Membrane</keyword>
<accession>A0ABW0FAW8</accession>
<protein>
    <submittedName>
        <fullName evidence="3">DUF6541 family protein</fullName>
    </submittedName>
</protein>
<feature type="transmembrane region" description="Helical" evidence="2">
    <location>
        <begin position="332"/>
        <end position="351"/>
    </location>
</feature>
<feature type="transmembrane region" description="Helical" evidence="2">
    <location>
        <begin position="171"/>
        <end position="189"/>
    </location>
</feature>
<dbReference type="GeneID" id="303295963"/>
<feature type="transmembrane region" description="Helical" evidence="2">
    <location>
        <begin position="34"/>
        <end position="54"/>
    </location>
</feature>
<feature type="transmembrane region" description="Helical" evidence="2">
    <location>
        <begin position="61"/>
        <end position="81"/>
    </location>
</feature>
<dbReference type="InterPro" id="IPR046671">
    <property type="entry name" value="DUF6541"/>
</dbReference>
<feature type="region of interest" description="Disordered" evidence="1">
    <location>
        <begin position="84"/>
        <end position="103"/>
    </location>
</feature>
<feature type="transmembrane region" description="Helical" evidence="2">
    <location>
        <begin position="382"/>
        <end position="400"/>
    </location>
</feature>
<keyword evidence="4" id="KW-1185">Reference proteome</keyword>
<organism evidence="3 4">
    <name type="scientific">Brachybacterium tyrofermentans</name>
    <dbReference type="NCBI Taxonomy" id="47848"/>
    <lineage>
        <taxon>Bacteria</taxon>
        <taxon>Bacillati</taxon>
        <taxon>Actinomycetota</taxon>
        <taxon>Actinomycetes</taxon>
        <taxon>Micrococcales</taxon>
        <taxon>Dermabacteraceae</taxon>
        <taxon>Brachybacterium</taxon>
    </lineage>
</organism>
<feature type="transmembrane region" description="Helical" evidence="2">
    <location>
        <begin position="478"/>
        <end position="497"/>
    </location>
</feature>
<feature type="transmembrane region" description="Helical" evidence="2">
    <location>
        <begin position="251"/>
        <end position="268"/>
    </location>
</feature>
<dbReference type="RefSeq" id="WP_343922188.1">
    <property type="nucleotide sequence ID" value="NZ_BAAAIR010000007.1"/>
</dbReference>
<dbReference type="Pfam" id="PF20176">
    <property type="entry name" value="DUF6541"/>
    <property type="match status" value="1"/>
</dbReference>
<proteinExistence type="predicted"/>
<dbReference type="EMBL" id="JBHSLN010000004">
    <property type="protein sequence ID" value="MFC5296088.1"/>
    <property type="molecule type" value="Genomic_DNA"/>
</dbReference>
<keyword evidence="2" id="KW-1133">Transmembrane helix</keyword>
<keyword evidence="2" id="KW-0812">Transmembrane</keyword>
<sequence length="650" mass="68340">MSWILPVLVAWAFLALPGYVMLRALDVQVSLRWGWAPAVTVILAVLLSTFFSLFGIPWHPLTVVACVTILAAVAVLLRRLHRRRQPGQHRSGQPPRTGDPLRNPTAHVVTSGGVVLAGLAVVASSSRRMGGIETLQGGYDAFFHLSAIAFIRDSGDAGLTTALTPIYGEPTFYPVMFGALAALLPFSTVTSANAMVLAVLAALPAAVAAMVASVLGPHRALPVAVTAGALASTLFLSTPAMALVMGLWPTVLGVLCLPVALASALHLADDPRRTVGVWPALGHLAVIVGAALAHPAVFFSVAVAAGMALLVRGSQRIVQRDDVRRGIVQLTLALLSACAAVALSATMLNGMNMTGPSPLPLRDVLRQILVDSPRIPVIGDPIWPVAVVMLLAVIGAVAGARHREPTTLTAGVGTLVCLGLSLATELPGALSAALVNPWYGARERIAPLLMCMLVILAARGVLAVVALSRARRRRAQAILAPLALGALLVTVAVALIVPQRLPLMGSLAYTAYGVHLAPYDTQQERDFIERTAAELPADAVVLADPRDGATLYWSIGGVTTVFPTLATPQTSDSRMLAAWYMSADEDERVCAAYQRLHPTHLYRDTSEHSGVALNPEASAPWDGLREIPDSLLTPVAGEGPYALYELEAPC</sequence>
<evidence type="ECO:0000256" key="1">
    <source>
        <dbReference type="SAM" id="MobiDB-lite"/>
    </source>
</evidence>